<accession>A0A401W0L1</accession>
<evidence type="ECO:0000313" key="2">
    <source>
        <dbReference type="Proteomes" id="UP000286746"/>
    </source>
</evidence>
<name>A0A401W0L1_STREY</name>
<dbReference type="EMBL" id="BHZD01000001">
    <property type="protein sequence ID" value="GCD42825.1"/>
    <property type="molecule type" value="Genomic_DNA"/>
</dbReference>
<dbReference type="AlphaFoldDB" id="A0A401W0L1"/>
<dbReference type="Proteomes" id="UP000286746">
    <property type="component" value="Unassembled WGS sequence"/>
</dbReference>
<dbReference type="Gene3D" id="2.120.10.70">
    <property type="entry name" value="Fucose-specific lectin"/>
    <property type="match status" value="1"/>
</dbReference>
<comment type="caution">
    <text evidence="1">The sequence shown here is derived from an EMBL/GenBank/DDBJ whole genome shotgun (WGS) entry which is preliminary data.</text>
</comment>
<dbReference type="SUPFAM" id="SSF89372">
    <property type="entry name" value="Fucose-specific lectin"/>
    <property type="match status" value="2"/>
</dbReference>
<reference evidence="1 2" key="1">
    <citation type="submission" date="2018-11" db="EMBL/GenBank/DDBJ databases">
        <title>Whole genome sequence of Streptomyces paromomycinus NBRC 15454(T).</title>
        <authorList>
            <person name="Komaki H."/>
            <person name="Tamura T."/>
        </authorList>
    </citation>
    <scope>NUCLEOTIDE SEQUENCE [LARGE SCALE GENOMIC DNA]</scope>
    <source>
        <strain evidence="1 2">NBRC 15454</strain>
    </source>
</reference>
<proteinExistence type="predicted"/>
<organism evidence="1 2">
    <name type="scientific">Streptomyces paromomycinus</name>
    <name type="common">Streptomyces rimosus subsp. paromomycinus</name>
    <dbReference type="NCBI Taxonomy" id="92743"/>
    <lineage>
        <taxon>Bacteria</taxon>
        <taxon>Bacillati</taxon>
        <taxon>Actinomycetota</taxon>
        <taxon>Actinomycetes</taxon>
        <taxon>Kitasatosporales</taxon>
        <taxon>Streptomycetaceae</taxon>
        <taxon>Streptomyces</taxon>
    </lineage>
</organism>
<keyword evidence="2" id="KW-1185">Reference proteome</keyword>
<sequence length="310" mass="34958">MTTKAAKLRYTSYDNNPKGWTPTSEVPGAESSFAPAVEAYKDLLYCFHQDMAGSSSTLWWTHTAADPVKWRDDEPVHDADGRTVPCAGAPAVTHANDFLYCVNHRSSKDASLWWSRYNTEGEEAGWRNWQALEDSEHSIVRSSLPPELTVYDGLVYCVHDDENGRLKWITYDTHAGTWGEDRPIPGGIPVKRALAVERYKGLLYCLHDGADDCLYWITYDSKTGEWSQDQRVKDVHDRPVKDARTPGLSRYNDGLYCVYHRGPDSGRGKLHWIKFLDGRWSTEQPGPSTQSAPGLDTAPYSGLLHLVYRG</sequence>
<gene>
    <name evidence="1" type="ORF">GKJPGBOP_02499</name>
</gene>
<protein>
    <submittedName>
        <fullName evidence="1">Uncharacterized protein</fullName>
    </submittedName>
</protein>
<dbReference type="RefSeq" id="WP_125054098.1">
    <property type="nucleotide sequence ID" value="NZ_BHZD01000001.1"/>
</dbReference>
<evidence type="ECO:0000313" key="1">
    <source>
        <dbReference type="EMBL" id="GCD42825.1"/>
    </source>
</evidence>